<dbReference type="STRING" id="425265.A8Q3L4"/>
<dbReference type="InterPro" id="IPR048254">
    <property type="entry name" value="CDP_ALCOHOL_P_TRANSF_CS"/>
</dbReference>
<feature type="transmembrane region" description="Helical" evidence="18">
    <location>
        <begin position="217"/>
        <end position="236"/>
    </location>
</feature>
<evidence type="ECO:0000256" key="15">
    <source>
        <dbReference type="ARBA" id="ARBA00032361"/>
    </source>
</evidence>
<dbReference type="FunCoup" id="A8Q3L4">
    <property type="interactions" value="55"/>
</dbReference>
<comment type="pathway">
    <text evidence="3">Lipid metabolism.</text>
</comment>
<dbReference type="OMA" id="FVETDGH"/>
<keyword evidence="20" id="KW-1185">Reference proteome</keyword>
<evidence type="ECO:0000313" key="20">
    <source>
        <dbReference type="Proteomes" id="UP000008837"/>
    </source>
</evidence>
<dbReference type="RefSeq" id="XP_001730643.1">
    <property type="nucleotide sequence ID" value="XM_001730591.1"/>
</dbReference>
<evidence type="ECO:0000313" key="19">
    <source>
        <dbReference type="EMBL" id="EDP43429.1"/>
    </source>
</evidence>
<evidence type="ECO:0000256" key="18">
    <source>
        <dbReference type="SAM" id="Phobius"/>
    </source>
</evidence>
<dbReference type="InterPro" id="IPR043130">
    <property type="entry name" value="CDP-OH_PTrfase_TM_dom"/>
</dbReference>
<organism evidence="19 20">
    <name type="scientific">Malassezia globosa (strain ATCC MYA-4612 / CBS 7966)</name>
    <name type="common">Dandruff-associated fungus</name>
    <dbReference type="NCBI Taxonomy" id="425265"/>
    <lineage>
        <taxon>Eukaryota</taxon>
        <taxon>Fungi</taxon>
        <taxon>Dikarya</taxon>
        <taxon>Basidiomycota</taxon>
        <taxon>Ustilaginomycotina</taxon>
        <taxon>Malasseziomycetes</taxon>
        <taxon>Malasseziales</taxon>
        <taxon>Malasseziaceae</taxon>
        <taxon>Malassezia</taxon>
    </lineage>
</organism>
<accession>A8Q3L4</accession>
<comment type="similarity">
    <text evidence="17">Belongs to the CDP-alcohol phosphatidyltransferase class-I family.</text>
</comment>
<evidence type="ECO:0000256" key="11">
    <source>
        <dbReference type="ARBA" id="ARBA00023098"/>
    </source>
</evidence>
<dbReference type="InParanoid" id="A8Q3L4"/>
<dbReference type="Proteomes" id="UP000008837">
    <property type="component" value="Unassembled WGS sequence"/>
</dbReference>
<comment type="pathway">
    <text evidence="16">Phospholipid metabolism; phosphatidylethanolamine biosynthesis; phosphatidylethanolamine from CDP-diacylglycerol: step 1/2.</text>
</comment>
<dbReference type="EC" id="2.7.8.8" evidence="4"/>
<feature type="transmembrane region" description="Helical" evidence="18">
    <location>
        <begin position="177"/>
        <end position="196"/>
    </location>
</feature>
<keyword evidence="11" id="KW-0443">Lipid metabolism</keyword>
<dbReference type="Gene3D" id="1.20.120.1760">
    <property type="match status" value="1"/>
</dbReference>
<dbReference type="FunFam" id="1.20.120.1760:FF:000022">
    <property type="entry name" value="CDP-diacylglycerol--serine O-phosphatidyltransferase"/>
    <property type="match status" value="1"/>
</dbReference>
<dbReference type="InterPro" id="IPR050324">
    <property type="entry name" value="CDP-alcohol_PTase-I"/>
</dbReference>
<keyword evidence="14" id="KW-1208">Phospholipid metabolism</keyword>
<name>A8Q3L4_MALGO</name>
<keyword evidence="8 18" id="KW-0812">Transmembrane</keyword>
<dbReference type="InterPro" id="IPR000462">
    <property type="entry name" value="CDP-OH_P_trans"/>
</dbReference>
<sequence>MWSCTLPQDSSRAALDPCSKDASPGYRADFVSAMAGTDAGLRQRVRVHSDRKEVLGDLRDDAEIQLKRFIETNGHFSLVRNFHLADAFTLMNGFCGAQSLYMSGRFLATSNPRYMWYALWFPFFGAIFDFLDGKIARWRQSSSMLGQELDSLADLVSFGVAPSVAVFAMGLREPLDTLILTVFVCAGIARLARFNISAANIPKDSHGKTRYFEGLPIPSSLALVGVLALCLLLGRFDVADGAWSPSMVKESLPFTGTWHGWIPGNGLPLGTCSLDFSHALYSLLVTGGVLPQYVLPTTLAGWANEFGVISIHTFSFVWLVWSMAMVSKTLRVPKP</sequence>
<dbReference type="EMBL" id="AAYY01000008">
    <property type="protein sequence ID" value="EDP43429.1"/>
    <property type="molecule type" value="Genomic_DNA"/>
</dbReference>
<gene>
    <name evidence="19" type="ORF">MGL_2439</name>
</gene>
<evidence type="ECO:0000256" key="2">
    <source>
        <dbReference type="ARBA" id="ARBA00004477"/>
    </source>
</evidence>
<feature type="transmembrane region" description="Helical" evidence="18">
    <location>
        <begin position="306"/>
        <end position="326"/>
    </location>
</feature>
<evidence type="ECO:0000256" key="4">
    <source>
        <dbReference type="ARBA" id="ARBA00013174"/>
    </source>
</evidence>
<dbReference type="Pfam" id="PF01066">
    <property type="entry name" value="CDP-OH_P_transf"/>
    <property type="match status" value="1"/>
</dbReference>
<evidence type="ECO:0000256" key="13">
    <source>
        <dbReference type="ARBA" id="ARBA00023209"/>
    </source>
</evidence>
<evidence type="ECO:0000256" key="8">
    <source>
        <dbReference type="ARBA" id="ARBA00022692"/>
    </source>
</evidence>
<keyword evidence="7 17" id="KW-0808">Transferase</keyword>
<dbReference type="PANTHER" id="PTHR14269:SF61">
    <property type="entry name" value="CDP-DIACYLGLYCEROL--SERINE O-PHOSPHATIDYLTRANSFERASE"/>
    <property type="match status" value="1"/>
</dbReference>
<dbReference type="GeneID" id="5854950"/>
<evidence type="ECO:0000256" key="6">
    <source>
        <dbReference type="ARBA" id="ARBA00022516"/>
    </source>
</evidence>
<comment type="caution">
    <text evidence="19">The sequence shown here is derived from an EMBL/GenBank/DDBJ whole genome shotgun (WGS) entry which is preliminary data.</text>
</comment>
<dbReference type="GO" id="GO:0003882">
    <property type="term" value="F:CDP-diacylglycerol-serine O-phosphatidyltransferase activity"/>
    <property type="evidence" value="ECO:0007669"/>
    <property type="project" value="UniProtKB-EC"/>
</dbReference>
<dbReference type="OrthoDB" id="448573at2759"/>
<comment type="catalytic activity">
    <reaction evidence="1">
        <text>a CDP-1,2-diacyl-sn-glycerol + L-serine = a 1,2-diacyl-sn-glycero-3-phospho-L-serine + CMP + H(+)</text>
        <dbReference type="Rhea" id="RHEA:16913"/>
        <dbReference type="ChEBI" id="CHEBI:15378"/>
        <dbReference type="ChEBI" id="CHEBI:33384"/>
        <dbReference type="ChEBI" id="CHEBI:57262"/>
        <dbReference type="ChEBI" id="CHEBI:58332"/>
        <dbReference type="ChEBI" id="CHEBI:60377"/>
        <dbReference type="EC" id="2.7.8.8"/>
    </reaction>
</comment>
<evidence type="ECO:0000256" key="3">
    <source>
        <dbReference type="ARBA" id="ARBA00005189"/>
    </source>
</evidence>
<dbReference type="KEGG" id="mgl:MGL_2439"/>
<comment type="subcellular location">
    <subcellularLocation>
        <location evidence="2">Endoplasmic reticulum membrane</location>
        <topology evidence="2">Multi-pass membrane protein</topology>
    </subcellularLocation>
</comment>
<evidence type="ECO:0000256" key="10">
    <source>
        <dbReference type="ARBA" id="ARBA00022989"/>
    </source>
</evidence>
<keyword evidence="12 18" id="KW-0472">Membrane</keyword>
<proteinExistence type="inferred from homology"/>
<dbReference type="VEuPathDB" id="FungiDB:MGL_2439"/>
<evidence type="ECO:0000256" key="9">
    <source>
        <dbReference type="ARBA" id="ARBA00022824"/>
    </source>
</evidence>
<dbReference type="AlphaFoldDB" id="A8Q3L4"/>
<keyword evidence="6" id="KW-0444">Lipid biosynthesis</keyword>
<evidence type="ECO:0000256" key="1">
    <source>
        <dbReference type="ARBA" id="ARBA00000287"/>
    </source>
</evidence>
<evidence type="ECO:0000256" key="16">
    <source>
        <dbReference type="ARBA" id="ARBA00060701"/>
    </source>
</evidence>
<evidence type="ECO:0000256" key="17">
    <source>
        <dbReference type="RuleBase" id="RU003750"/>
    </source>
</evidence>
<dbReference type="PROSITE" id="PS00379">
    <property type="entry name" value="CDP_ALCOHOL_P_TRANSF"/>
    <property type="match status" value="1"/>
</dbReference>
<dbReference type="GO" id="GO:0005789">
    <property type="term" value="C:endoplasmic reticulum membrane"/>
    <property type="evidence" value="ECO:0007669"/>
    <property type="project" value="UniProtKB-SubCell"/>
</dbReference>
<dbReference type="PANTHER" id="PTHR14269">
    <property type="entry name" value="CDP-DIACYLGLYCEROL--GLYCEROL-3-PHOSPHATE 3-PHOSPHATIDYLTRANSFERASE-RELATED"/>
    <property type="match status" value="1"/>
</dbReference>
<keyword evidence="10 18" id="KW-1133">Transmembrane helix</keyword>
<evidence type="ECO:0000256" key="5">
    <source>
        <dbReference type="ARBA" id="ARBA00017171"/>
    </source>
</evidence>
<feature type="transmembrane region" description="Helical" evidence="18">
    <location>
        <begin position="114"/>
        <end position="131"/>
    </location>
</feature>
<evidence type="ECO:0000256" key="12">
    <source>
        <dbReference type="ARBA" id="ARBA00023136"/>
    </source>
</evidence>
<keyword evidence="9" id="KW-0256">Endoplasmic reticulum</keyword>
<protein>
    <recommendedName>
        <fullName evidence="5">CDP-diacylglycerol--serine O-phosphatidyltransferase</fullName>
        <ecNumber evidence="4">2.7.8.8</ecNumber>
    </recommendedName>
    <alternativeName>
        <fullName evidence="15">Phosphatidylserine synthase</fullName>
    </alternativeName>
</protein>
<reference evidence="19 20" key="1">
    <citation type="journal article" date="2007" name="Proc. Natl. Acad. Sci. U.S.A.">
        <title>Dandruff-associated Malassezia genomes reveal convergent and divergent virulence traits shared with plant and human fungal pathogens.</title>
        <authorList>
            <person name="Xu J."/>
            <person name="Saunders C.W."/>
            <person name="Hu P."/>
            <person name="Grant R.A."/>
            <person name="Boekhout T."/>
            <person name="Kuramae E.E."/>
            <person name="Kronstad J.W."/>
            <person name="Deangelis Y.M."/>
            <person name="Reeder N.L."/>
            <person name="Johnstone K.R."/>
            <person name="Leland M."/>
            <person name="Fieno A.M."/>
            <person name="Begley W.M."/>
            <person name="Sun Y."/>
            <person name="Lacey M.P."/>
            <person name="Chaudhary T."/>
            <person name="Keough T."/>
            <person name="Chu L."/>
            <person name="Sears R."/>
            <person name="Yuan B."/>
            <person name="Dawson T.L.Jr."/>
        </authorList>
    </citation>
    <scope>NUCLEOTIDE SEQUENCE [LARGE SCALE GENOMIC DNA]</scope>
    <source>
        <strain evidence="20">ATCC MYA-4612 / CBS 7966</strain>
    </source>
</reference>
<dbReference type="GO" id="GO:0006659">
    <property type="term" value="P:phosphatidylserine biosynthetic process"/>
    <property type="evidence" value="ECO:0007669"/>
    <property type="project" value="UniProtKB-ARBA"/>
</dbReference>
<evidence type="ECO:0000256" key="7">
    <source>
        <dbReference type="ARBA" id="ARBA00022679"/>
    </source>
</evidence>
<keyword evidence="13" id="KW-0594">Phospholipid biosynthesis</keyword>
<evidence type="ECO:0000256" key="14">
    <source>
        <dbReference type="ARBA" id="ARBA00023264"/>
    </source>
</evidence>